<dbReference type="AlphaFoldDB" id="A0AAD9W9M9"/>
<protein>
    <recommendedName>
        <fullName evidence="1">DUF6546 domain-containing protein</fullName>
    </recommendedName>
</protein>
<name>A0AAD9W9M9_PHOAM</name>
<comment type="caution">
    <text evidence="2">The sequence shown here is derived from an EMBL/GenBank/DDBJ whole genome shotgun (WGS) entry which is preliminary data.</text>
</comment>
<evidence type="ECO:0000313" key="3">
    <source>
        <dbReference type="Proteomes" id="UP001265746"/>
    </source>
</evidence>
<gene>
    <name evidence="2" type="ORF">N8I77_000245</name>
</gene>
<dbReference type="Proteomes" id="UP001265746">
    <property type="component" value="Unassembled WGS sequence"/>
</dbReference>
<proteinExistence type="predicted"/>
<organism evidence="2 3">
    <name type="scientific">Phomopsis amygdali</name>
    <name type="common">Fusicoccum amygdali</name>
    <dbReference type="NCBI Taxonomy" id="1214568"/>
    <lineage>
        <taxon>Eukaryota</taxon>
        <taxon>Fungi</taxon>
        <taxon>Dikarya</taxon>
        <taxon>Ascomycota</taxon>
        <taxon>Pezizomycotina</taxon>
        <taxon>Sordariomycetes</taxon>
        <taxon>Sordariomycetidae</taxon>
        <taxon>Diaporthales</taxon>
        <taxon>Diaporthaceae</taxon>
        <taxon>Diaporthe</taxon>
    </lineage>
</organism>
<dbReference type="InterPro" id="IPR046676">
    <property type="entry name" value="DUF6546"/>
</dbReference>
<evidence type="ECO:0000313" key="2">
    <source>
        <dbReference type="EMBL" id="KAK2613324.1"/>
    </source>
</evidence>
<dbReference type="EMBL" id="JAUJFL010000001">
    <property type="protein sequence ID" value="KAK2613324.1"/>
    <property type="molecule type" value="Genomic_DNA"/>
</dbReference>
<accession>A0AAD9W9M9</accession>
<feature type="domain" description="DUF6546" evidence="1">
    <location>
        <begin position="219"/>
        <end position="423"/>
    </location>
</feature>
<keyword evidence="3" id="KW-1185">Reference proteome</keyword>
<dbReference type="Pfam" id="PF20183">
    <property type="entry name" value="DUF6546"/>
    <property type="match status" value="1"/>
</dbReference>
<sequence length="454" mass="51330">MAMSGGFASIPKEIRDKIVELLFSICRQDHSRTAAYASVCREWQAFFEPKHFADLFLTPSRVEAFERFVVGEKRKMVNHINLDVGLWSPSWERDSATQNAEDNNLLHVIGTLFNSLSTWDKVKDVNPQGLFLEVSGPFRPSLYRCHQSTGLSSLLEINTITTLVLRRNFCFQSRPDHLRLLLGSLPALKKLVYQQPEPPGREGNAEHDQCYEFIFGQGLPATLTELSIFEKPIDGFSPLSIIQGRGYAPRDNISSLGLSLAKASRHLEHLSASFAIDARHFLRPFWPQESTDNAEIDAFWTWNKLETLALTSQLLAFPKRSSEGEINCLLEAASVAVRRMPKLLTLELWCGNGNEHGCLFRYTHDPISRSASLTWQGTWTVDITWRVARSWSETVYQKTGSGAGIQFEKMVFAAPRITEAVSVFLLLRDRVSTPMSCRNCELDDEHDIAVNGNY</sequence>
<reference evidence="2" key="1">
    <citation type="submission" date="2023-06" db="EMBL/GenBank/DDBJ databases">
        <authorList>
            <person name="Noh H."/>
        </authorList>
    </citation>
    <scope>NUCLEOTIDE SEQUENCE</scope>
    <source>
        <strain evidence="2">DUCC20226</strain>
    </source>
</reference>
<evidence type="ECO:0000259" key="1">
    <source>
        <dbReference type="Pfam" id="PF20183"/>
    </source>
</evidence>